<reference evidence="3" key="1">
    <citation type="journal article" date="2013" name="Environ. Microbiol.">
        <title>Seasonally variable intestinal metagenomes of the red palm weevil (Rhynchophorus ferrugineus).</title>
        <authorList>
            <person name="Jia S."/>
            <person name="Zhang X."/>
            <person name="Zhang G."/>
            <person name="Yin A."/>
            <person name="Zhang S."/>
            <person name="Li F."/>
            <person name="Wang L."/>
            <person name="Zhao D."/>
            <person name="Yun Q."/>
            <person name="Tala"/>
            <person name="Wang J."/>
            <person name="Sun G."/>
            <person name="Baabdullah M."/>
            <person name="Yu X."/>
            <person name="Hu S."/>
            <person name="Al-Mssallem I.S."/>
            <person name="Yu J."/>
        </authorList>
    </citation>
    <scope>NUCLEOTIDE SEQUENCE</scope>
</reference>
<comment type="similarity">
    <text evidence="1">Belongs to the glycosyl hydrolase 2 family.</text>
</comment>
<dbReference type="Gene3D" id="2.60.120.260">
    <property type="entry name" value="Galactose-binding domain-like"/>
    <property type="match status" value="1"/>
</dbReference>
<dbReference type="SUPFAM" id="SSF49785">
    <property type="entry name" value="Galactose-binding domain-like"/>
    <property type="match status" value="1"/>
</dbReference>
<dbReference type="GO" id="GO:0004553">
    <property type="term" value="F:hydrolase activity, hydrolyzing O-glycosyl compounds"/>
    <property type="evidence" value="ECO:0007669"/>
    <property type="project" value="InterPro"/>
</dbReference>
<feature type="non-terminal residue" evidence="3">
    <location>
        <position position="1"/>
    </location>
</feature>
<protein>
    <submittedName>
        <fullName evidence="3">Glyco_hydro_2_N</fullName>
    </submittedName>
</protein>
<dbReference type="InterPro" id="IPR008979">
    <property type="entry name" value="Galactose-bd-like_sf"/>
</dbReference>
<dbReference type="EMBL" id="KF121769">
    <property type="protein sequence ID" value="AIA89061.1"/>
    <property type="molecule type" value="Genomic_DNA"/>
</dbReference>
<evidence type="ECO:0000259" key="2">
    <source>
        <dbReference type="Pfam" id="PF02837"/>
    </source>
</evidence>
<dbReference type="InterPro" id="IPR051913">
    <property type="entry name" value="GH2_Domain-Containing"/>
</dbReference>
<sequence>GFDAIVVFEGVDMYAEVYVDDILVTTHEGGYVPFEADLTPFVKDKDSFELKVVVRDPQENSVISTGKQGLKRGGPFFTTTDGNIQACQALVPAS</sequence>
<organism evidence="3">
    <name type="scientific">uncultured Bifidobacterium sp</name>
    <dbReference type="NCBI Taxonomy" id="165187"/>
    <lineage>
        <taxon>Bacteria</taxon>
        <taxon>Bacillati</taxon>
        <taxon>Actinomycetota</taxon>
        <taxon>Actinomycetes</taxon>
        <taxon>Bifidobacteriales</taxon>
        <taxon>Bifidobacteriaceae</taxon>
        <taxon>Bifidobacterium</taxon>
        <taxon>environmental samples</taxon>
    </lineage>
</organism>
<feature type="domain" description="Glycosyl hydrolases family 2 sugar binding" evidence="2">
    <location>
        <begin position="3"/>
        <end position="64"/>
    </location>
</feature>
<accession>A0A060C8H1</accession>
<evidence type="ECO:0000256" key="1">
    <source>
        <dbReference type="ARBA" id="ARBA00007401"/>
    </source>
</evidence>
<evidence type="ECO:0000313" key="3">
    <source>
        <dbReference type="EMBL" id="AIA89061.1"/>
    </source>
</evidence>
<dbReference type="PANTHER" id="PTHR42732">
    <property type="entry name" value="BETA-GALACTOSIDASE"/>
    <property type="match status" value="1"/>
</dbReference>
<proteinExistence type="inferred from homology"/>
<dbReference type="InterPro" id="IPR006104">
    <property type="entry name" value="Glyco_hydro_2_N"/>
</dbReference>
<name>A0A060C8H1_9BIFI</name>
<dbReference type="Pfam" id="PF02837">
    <property type="entry name" value="Glyco_hydro_2_N"/>
    <property type="match status" value="1"/>
</dbReference>
<dbReference type="GO" id="GO:0005975">
    <property type="term" value="P:carbohydrate metabolic process"/>
    <property type="evidence" value="ECO:0007669"/>
    <property type="project" value="InterPro"/>
</dbReference>
<dbReference type="AlphaFoldDB" id="A0A060C8H1"/>